<gene>
    <name evidence="9" type="ORF">LOC71_19100</name>
</gene>
<feature type="domain" description="Protein kinase" evidence="8">
    <location>
        <begin position="10"/>
        <end position="273"/>
    </location>
</feature>
<dbReference type="InterPro" id="IPR011009">
    <property type="entry name" value="Kinase-like_dom_sf"/>
</dbReference>
<evidence type="ECO:0000313" key="10">
    <source>
        <dbReference type="Proteomes" id="UP001430306"/>
    </source>
</evidence>
<keyword evidence="1" id="KW-0808">Transferase</keyword>
<evidence type="ECO:0000256" key="6">
    <source>
        <dbReference type="SAM" id="MobiDB-lite"/>
    </source>
</evidence>
<dbReference type="Pfam" id="PF00069">
    <property type="entry name" value="Pkinase"/>
    <property type="match status" value="1"/>
</dbReference>
<dbReference type="RefSeq" id="WP_230275994.1">
    <property type="nucleotide sequence ID" value="NZ_JAJKFW010000051.1"/>
</dbReference>
<evidence type="ECO:0000313" key="9">
    <source>
        <dbReference type="EMBL" id="MCC9644385.1"/>
    </source>
</evidence>
<feature type="region of interest" description="Disordered" evidence="6">
    <location>
        <begin position="272"/>
        <end position="378"/>
    </location>
</feature>
<dbReference type="PROSITE" id="PS50011">
    <property type="entry name" value="PROTEIN_KINASE_DOM"/>
    <property type="match status" value="1"/>
</dbReference>
<dbReference type="InterPro" id="IPR017441">
    <property type="entry name" value="Protein_kinase_ATP_BS"/>
</dbReference>
<dbReference type="SUPFAM" id="SSF56112">
    <property type="entry name" value="Protein kinase-like (PK-like)"/>
    <property type="match status" value="1"/>
</dbReference>
<dbReference type="PROSITE" id="PS00108">
    <property type="entry name" value="PROTEIN_KINASE_ST"/>
    <property type="match status" value="1"/>
</dbReference>
<keyword evidence="7" id="KW-1133">Transmembrane helix</keyword>
<dbReference type="CDD" id="cd14014">
    <property type="entry name" value="STKc_PknB_like"/>
    <property type="match status" value="1"/>
</dbReference>
<keyword evidence="3 9" id="KW-0418">Kinase</keyword>
<reference evidence="9" key="1">
    <citation type="submission" date="2021-11" db="EMBL/GenBank/DDBJ databases">
        <title>Genome sequence.</title>
        <authorList>
            <person name="Sun Q."/>
        </authorList>
    </citation>
    <scope>NUCLEOTIDE SEQUENCE</scope>
    <source>
        <strain evidence="9">JC740</strain>
    </source>
</reference>
<feature type="transmembrane region" description="Helical" evidence="7">
    <location>
        <begin position="403"/>
        <end position="425"/>
    </location>
</feature>
<evidence type="ECO:0000256" key="2">
    <source>
        <dbReference type="ARBA" id="ARBA00022741"/>
    </source>
</evidence>
<accession>A0ABS8NLJ2</accession>
<keyword evidence="2 5" id="KW-0547">Nucleotide-binding</keyword>
<evidence type="ECO:0000256" key="3">
    <source>
        <dbReference type="ARBA" id="ARBA00022777"/>
    </source>
</evidence>
<dbReference type="InterPro" id="IPR000719">
    <property type="entry name" value="Prot_kinase_dom"/>
</dbReference>
<comment type="caution">
    <text evidence="9">The sequence shown here is derived from an EMBL/GenBank/DDBJ whole genome shotgun (WGS) entry which is preliminary data.</text>
</comment>
<sequence length="637" mass="70589">MAEPEHLGPYQIESVIGRGGMGSVYRARHAKSGEEVAVKLIAQHVADDMRFRRRFDAEVETLRRLRHPNIVRLIGYGEESGQLFYSMELVRGETLQKRIRDVKRLGWLPTLDVASQVCAALKHAHDIGVIHRDLKPANLILTDAGEVKLVDFGIAKLFGFGEQTLHGSVLGTADYMAPEQAGSHAISPRTDLYALGSVMYAMLAGRAPFAGKKVTQVVEALQRDRPVPLDLINPDLPAEVVEIVHHLLEKDPADRPPTALAVMNRLKATRAGLQRGRTLNELTSRTRLGDDDATPGLPPSIAGDLDTRGDHQTDASREISPDLPTDATGGDHVTGRRVLAAEHASNLAEPLTDPGKTDTRESMARAANESQSKKTHFQTIDSSKSLGGYLSEQHRAEQGESNWIHYASIIGMIVILLGGLGLFVYSIRTPSASTLYASFENAELNGTLTNELPRMTQFLENYPDDERIEQVMNWQRFAKLEATYRRLKARSRSGGSEVLPAAEQALLQALSLRNTSTTDAAKQLQAWLDVYSIEVDPEKNGIVLSPGEKLKHRLRMRDLEQLKVLVEDELARLKSDPSSVEANTERQQALQLRLTTARTLPTEKQRRVLEGIVVLYNEQPWAEKIVNEAKQQLETLP</sequence>
<evidence type="ECO:0000256" key="5">
    <source>
        <dbReference type="PROSITE-ProRule" id="PRU10141"/>
    </source>
</evidence>
<feature type="compositionally biased region" description="Basic and acidic residues" evidence="6">
    <location>
        <begin position="305"/>
        <end position="320"/>
    </location>
</feature>
<dbReference type="InterPro" id="IPR008271">
    <property type="entry name" value="Ser/Thr_kinase_AS"/>
</dbReference>
<evidence type="ECO:0000256" key="7">
    <source>
        <dbReference type="SAM" id="Phobius"/>
    </source>
</evidence>
<dbReference type="PANTHER" id="PTHR43289:SF6">
    <property type="entry name" value="SERINE_THREONINE-PROTEIN KINASE NEKL-3"/>
    <property type="match status" value="1"/>
</dbReference>
<feature type="binding site" evidence="5">
    <location>
        <position position="39"/>
    </location>
    <ligand>
        <name>ATP</name>
        <dbReference type="ChEBI" id="CHEBI:30616"/>
    </ligand>
</feature>
<proteinExistence type="predicted"/>
<keyword evidence="7" id="KW-0472">Membrane</keyword>
<dbReference type="Proteomes" id="UP001430306">
    <property type="component" value="Unassembled WGS sequence"/>
</dbReference>
<evidence type="ECO:0000256" key="1">
    <source>
        <dbReference type="ARBA" id="ARBA00022679"/>
    </source>
</evidence>
<dbReference type="GO" id="GO:0004674">
    <property type="term" value="F:protein serine/threonine kinase activity"/>
    <property type="evidence" value="ECO:0007669"/>
    <property type="project" value="UniProtKB-KW"/>
</dbReference>
<dbReference type="SMART" id="SM00220">
    <property type="entry name" value="S_TKc"/>
    <property type="match status" value="1"/>
</dbReference>
<keyword evidence="9" id="KW-0723">Serine/threonine-protein kinase</keyword>
<keyword evidence="7" id="KW-0812">Transmembrane</keyword>
<name>A0ABS8NLJ2_9BACT</name>
<keyword evidence="10" id="KW-1185">Reference proteome</keyword>
<dbReference type="Gene3D" id="1.10.510.10">
    <property type="entry name" value="Transferase(Phosphotransferase) domain 1"/>
    <property type="match status" value="1"/>
</dbReference>
<protein>
    <submittedName>
        <fullName evidence="9">Serine/threonine protein kinase</fullName>
    </submittedName>
</protein>
<evidence type="ECO:0000259" key="8">
    <source>
        <dbReference type="PROSITE" id="PS50011"/>
    </source>
</evidence>
<dbReference type="EMBL" id="JAJKFW010000051">
    <property type="protein sequence ID" value="MCC9644385.1"/>
    <property type="molecule type" value="Genomic_DNA"/>
</dbReference>
<dbReference type="PANTHER" id="PTHR43289">
    <property type="entry name" value="MITOGEN-ACTIVATED PROTEIN KINASE KINASE KINASE 20-RELATED"/>
    <property type="match status" value="1"/>
</dbReference>
<dbReference type="Gene3D" id="3.30.200.20">
    <property type="entry name" value="Phosphorylase Kinase, domain 1"/>
    <property type="match status" value="1"/>
</dbReference>
<keyword evidence="4 5" id="KW-0067">ATP-binding</keyword>
<organism evidence="9 10">
    <name type="scientific">Rhodopirellula halodulae</name>
    <dbReference type="NCBI Taxonomy" id="2894198"/>
    <lineage>
        <taxon>Bacteria</taxon>
        <taxon>Pseudomonadati</taxon>
        <taxon>Planctomycetota</taxon>
        <taxon>Planctomycetia</taxon>
        <taxon>Pirellulales</taxon>
        <taxon>Pirellulaceae</taxon>
        <taxon>Rhodopirellula</taxon>
    </lineage>
</organism>
<dbReference type="PROSITE" id="PS00107">
    <property type="entry name" value="PROTEIN_KINASE_ATP"/>
    <property type="match status" value="1"/>
</dbReference>
<evidence type="ECO:0000256" key="4">
    <source>
        <dbReference type="ARBA" id="ARBA00022840"/>
    </source>
</evidence>